<comment type="caution">
    <text evidence="5">The sequence shown here is derived from an EMBL/GenBank/DDBJ whole genome shotgun (WGS) entry which is preliminary data.</text>
</comment>
<dbReference type="CDD" id="cd16027">
    <property type="entry name" value="SGSH"/>
    <property type="match status" value="1"/>
</dbReference>
<dbReference type="GO" id="GO:0005737">
    <property type="term" value="C:cytoplasm"/>
    <property type="evidence" value="ECO:0007669"/>
    <property type="project" value="TreeGrafter"/>
</dbReference>
<dbReference type="InterPro" id="IPR006311">
    <property type="entry name" value="TAT_signal"/>
</dbReference>
<dbReference type="GO" id="GO:0008484">
    <property type="term" value="F:sulfuric ester hydrolase activity"/>
    <property type="evidence" value="ECO:0007669"/>
    <property type="project" value="TreeGrafter"/>
</dbReference>
<keyword evidence="2" id="KW-0378">Hydrolase</keyword>
<dbReference type="GO" id="GO:0046872">
    <property type="term" value="F:metal ion binding"/>
    <property type="evidence" value="ECO:0007669"/>
    <property type="project" value="UniProtKB-KW"/>
</dbReference>
<keyword evidence="1" id="KW-0479">Metal-binding</keyword>
<protein>
    <recommendedName>
        <fullName evidence="4">Sulfatase N-terminal domain-containing protein</fullName>
    </recommendedName>
</protein>
<feature type="region of interest" description="Disordered" evidence="3">
    <location>
        <begin position="1"/>
        <end position="24"/>
    </location>
</feature>
<dbReference type="Pfam" id="PF00884">
    <property type="entry name" value="Sulfatase"/>
    <property type="match status" value="1"/>
</dbReference>
<dbReference type="InterPro" id="IPR017850">
    <property type="entry name" value="Alkaline_phosphatase_core_sf"/>
</dbReference>
<dbReference type="PROSITE" id="PS51318">
    <property type="entry name" value="TAT"/>
    <property type="match status" value="1"/>
</dbReference>
<feature type="non-terminal residue" evidence="5">
    <location>
        <position position="477"/>
    </location>
</feature>
<dbReference type="PANTHER" id="PTHR45953:SF1">
    <property type="entry name" value="IDURONATE 2-SULFATASE"/>
    <property type="match status" value="1"/>
</dbReference>
<sequence length="477" mass="52682">MIEGAQHTGDPSAGETPIPADRSGSVSRRNFIKASLAGAAMVGSGCVPADESASTAAHAAPVVAAARGKRLNVIQVILHDAGQHFGCYGQKVSTPGIDALAAQGAIFTNHFCNSTPCSPARGCVMTGQYAHRNGLIGLVNKGWDIPPHTQTLVDRMNDAGYETVRCGLQHERHPRNRNAMRYQKNFATRGSKDPERRQISVERVTAAAKLYLKARDATRPLYLNMGVFETHAPWTRRFYKPFAPKPEDVAMPAFLPDVPVIRKGYAAFLGALSYTDSVLGDFFRFLDDSGLEADTAMIFTADHGDATGSHRHFEKAGTMYDEVYRVPLIVQPPAGPRGVEVRQFVRLMDLMPTIVELAGADAPESIDGRSLTPLMTGRPPDDWPDAVYCEHHGEVWGLMTQRMVRTHRWKYVFNPHDLDELYDLSSDPAELTNLIDSRAHDDVLSEMKARLMGWNDATGDVFTWNWVRWTFPDPVPP</sequence>
<dbReference type="InterPro" id="IPR019546">
    <property type="entry name" value="TAT_signal_bac_arc"/>
</dbReference>
<dbReference type="Gene3D" id="3.40.720.10">
    <property type="entry name" value="Alkaline Phosphatase, subunit A"/>
    <property type="match status" value="1"/>
</dbReference>
<evidence type="ECO:0000256" key="3">
    <source>
        <dbReference type="SAM" id="MobiDB-lite"/>
    </source>
</evidence>
<evidence type="ECO:0000259" key="4">
    <source>
        <dbReference type="Pfam" id="PF00884"/>
    </source>
</evidence>
<dbReference type="NCBIfam" id="TIGR01409">
    <property type="entry name" value="TAT_signal_seq"/>
    <property type="match status" value="1"/>
</dbReference>
<evidence type="ECO:0000256" key="1">
    <source>
        <dbReference type="ARBA" id="ARBA00022723"/>
    </source>
</evidence>
<dbReference type="AlphaFoldDB" id="A0A0F9H877"/>
<proteinExistence type="predicted"/>
<evidence type="ECO:0000313" key="5">
    <source>
        <dbReference type="EMBL" id="KKL71367.1"/>
    </source>
</evidence>
<dbReference type="EMBL" id="LAZR01025615">
    <property type="protein sequence ID" value="KKL71367.1"/>
    <property type="molecule type" value="Genomic_DNA"/>
</dbReference>
<dbReference type="SUPFAM" id="SSF53649">
    <property type="entry name" value="Alkaline phosphatase-like"/>
    <property type="match status" value="1"/>
</dbReference>
<evidence type="ECO:0000256" key="2">
    <source>
        <dbReference type="ARBA" id="ARBA00022801"/>
    </source>
</evidence>
<name>A0A0F9H877_9ZZZZ</name>
<organism evidence="5">
    <name type="scientific">marine sediment metagenome</name>
    <dbReference type="NCBI Taxonomy" id="412755"/>
    <lineage>
        <taxon>unclassified sequences</taxon>
        <taxon>metagenomes</taxon>
        <taxon>ecological metagenomes</taxon>
    </lineage>
</organism>
<feature type="domain" description="Sulfatase N-terminal" evidence="4">
    <location>
        <begin position="72"/>
        <end position="360"/>
    </location>
</feature>
<dbReference type="PANTHER" id="PTHR45953">
    <property type="entry name" value="IDURONATE 2-SULFATASE"/>
    <property type="match status" value="1"/>
</dbReference>
<reference evidence="5" key="1">
    <citation type="journal article" date="2015" name="Nature">
        <title>Complex archaea that bridge the gap between prokaryotes and eukaryotes.</title>
        <authorList>
            <person name="Spang A."/>
            <person name="Saw J.H."/>
            <person name="Jorgensen S.L."/>
            <person name="Zaremba-Niedzwiedzka K."/>
            <person name="Martijn J."/>
            <person name="Lind A.E."/>
            <person name="van Eijk R."/>
            <person name="Schleper C."/>
            <person name="Guy L."/>
            <person name="Ettema T.J."/>
        </authorList>
    </citation>
    <scope>NUCLEOTIDE SEQUENCE</scope>
</reference>
<accession>A0A0F9H877</accession>
<gene>
    <name evidence="5" type="ORF">LCGC14_2095610</name>
</gene>
<dbReference type="InterPro" id="IPR000917">
    <property type="entry name" value="Sulfatase_N"/>
</dbReference>